<keyword evidence="3" id="KW-1185">Reference proteome</keyword>
<gene>
    <name evidence="2" type="ORF">GGQ64_005621</name>
</gene>
<evidence type="ECO:0000256" key="1">
    <source>
        <dbReference type="SAM" id="MobiDB-lite"/>
    </source>
</evidence>
<dbReference type="Proteomes" id="UP000574761">
    <property type="component" value="Unassembled WGS sequence"/>
</dbReference>
<feature type="region of interest" description="Disordered" evidence="1">
    <location>
        <begin position="1"/>
        <end position="20"/>
    </location>
</feature>
<dbReference type="EMBL" id="JACIEE010000025">
    <property type="protein sequence ID" value="MBB3980360.1"/>
    <property type="molecule type" value="Genomic_DNA"/>
</dbReference>
<sequence>MTRHGMVKTSVAGVTPLPATDPHASVAIIAADRVAASLGQTRNAARVRKEATCPPSNIPLSDCDPATAHMSRRSKSP</sequence>
<evidence type="ECO:0000313" key="3">
    <source>
        <dbReference type="Proteomes" id="UP000574761"/>
    </source>
</evidence>
<accession>A0A7W6GM34</accession>
<proteinExistence type="predicted"/>
<comment type="caution">
    <text evidence="2">The sequence shown here is derived from an EMBL/GenBank/DDBJ whole genome shotgun (WGS) entry which is preliminary data.</text>
</comment>
<organism evidence="2 3">
    <name type="scientific">Mycoplana azooxidifex</name>
    <dbReference type="NCBI Taxonomy" id="1636188"/>
    <lineage>
        <taxon>Bacteria</taxon>
        <taxon>Pseudomonadati</taxon>
        <taxon>Pseudomonadota</taxon>
        <taxon>Alphaproteobacteria</taxon>
        <taxon>Hyphomicrobiales</taxon>
        <taxon>Rhizobiaceae</taxon>
        <taxon>Mycoplana</taxon>
    </lineage>
</organism>
<reference evidence="2 3" key="1">
    <citation type="submission" date="2020-08" db="EMBL/GenBank/DDBJ databases">
        <title>Genomic Encyclopedia of Type Strains, Phase IV (KMG-IV): sequencing the most valuable type-strain genomes for metagenomic binning, comparative biology and taxonomic classification.</title>
        <authorList>
            <person name="Goeker M."/>
        </authorList>
    </citation>
    <scope>NUCLEOTIDE SEQUENCE [LARGE SCALE GENOMIC DNA]</scope>
    <source>
        <strain evidence="2 3">DSM 100211</strain>
    </source>
</reference>
<feature type="region of interest" description="Disordered" evidence="1">
    <location>
        <begin position="47"/>
        <end position="77"/>
    </location>
</feature>
<name>A0A7W6GM34_9HYPH</name>
<evidence type="ECO:0000313" key="2">
    <source>
        <dbReference type="EMBL" id="MBB3980360.1"/>
    </source>
</evidence>
<protein>
    <submittedName>
        <fullName evidence="2">Uncharacterized protein</fullName>
    </submittedName>
</protein>
<dbReference type="AlphaFoldDB" id="A0A7W6GM34"/>